<feature type="domain" description="FIST" evidence="6">
    <location>
        <begin position="33"/>
        <end position="223"/>
    </location>
</feature>
<reference evidence="8 9" key="1">
    <citation type="submission" date="2019-02" db="EMBL/GenBank/DDBJ databases">
        <title>Deep-cultivation of Planctomycetes and their phenomic and genomic characterization uncovers novel biology.</title>
        <authorList>
            <person name="Wiegand S."/>
            <person name="Jogler M."/>
            <person name="Boedeker C."/>
            <person name="Pinto D."/>
            <person name="Vollmers J."/>
            <person name="Rivas-Marin E."/>
            <person name="Kohn T."/>
            <person name="Peeters S.H."/>
            <person name="Heuer A."/>
            <person name="Rast P."/>
            <person name="Oberbeckmann S."/>
            <person name="Bunk B."/>
            <person name="Jeske O."/>
            <person name="Meyerdierks A."/>
            <person name="Storesund J.E."/>
            <person name="Kallscheuer N."/>
            <person name="Luecker S."/>
            <person name="Lage O.M."/>
            <person name="Pohl T."/>
            <person name="Merkel B.J."/>
            <person name="Hornburger P."/>
            <person name="Mueller R.-W."/>
            <person name="Bruemmer F."/>
            <person name="Labrenz M."/>
            <person name="Spormann A.M."/>
            <person name="Op den Camp H."/>
            <person name="Overmann J."/>
            <person name="Amann R."/>
            <person name="Jetten M.S.M."/>
            <person name="Mascher T."/>
            <person name="Medema M.H."/>
            <person name="Devos D.P."/>
            <person name="Kaster A.-K."/>
            <person name="Ovreas L."/>
            <person name="Rohde M."/>
            <person name="Galperin M.Y."/>
            <person name="Jogler C."/>
        </authorList>
    </citation>
    <scope>NUCLEOTIDE SEQUENCE [LARGE SCALE GENOMIC DNA]</scope>
    <source>
        <strain evidence="8 9">ElP</strain>
    </source>
</reference>
<feature type="domain" description="FIST C-domain" evidence="7">
    <location>
        <begin position="224"/>
        <end position="364"/>
    </location>
</feature>
<keyword evidence="3" id="KW-0812">Transmembrane</keyword>
<keyword evidence="4" id="KW-1133">Transmembrane helix</keyword>
<dbReference type="SMART" id="SM00897">
    <property type="entry name" value="FIST"/>
    <property type="match status" value="1"/>
</dbReference>
<dbReference type="InterPro" id="IPR016741">
    <property type="entry name" value="UCP018953"/>
</dbReference>
<protein>
    <submittedName>
        <fullName evidence="8">FIST N domain protein</fullName>
    </submittedName>
</protein>
<evidence type="ECO:0000256" key="5">
    <source>
        <dbReference type="ARBA" id="ARBA00023136"/>
    </source>
</evidence>
<dbReference type="KEGG" id="tpla:ElP_50250"/>
<dbReference type="InterPro" id="IPR013702">
    <property type="entry name" value="FIST_domain_N"/>
</dbReference>
<dbReference type="SMART" id="SM01204">
    <property type="entry name" value="FIST_C"/>
    <property type="match status" value="1"/>
</dbReference>
<dbReference type="EMBL" id="CP036426">
    <property type="protein sequence ID" value="QDV37092.1"/>
    <property type="molecule type" value="Genomic_DNA"/>
</dbReference>
<evidence type="ECO:0000256" key="1">
    <source>
        <dbReference type="ARBA" id="ARBA00004651"/>
    </source>
</evidence>
<keyword evidence="2" id="KW-1003">Cell membrane</keyword>
<dbReference type="OrthoDB" id="9770435at2"/>
<keyword evidence="5" id="KW-0472">Membrane</keyword>
<evidence type="ECO:0000259" key="6">
    <source>
        <dbReference type="SMART" id="SM00897"/>
    </source>
</evidence>
<evidence type="ECO:0000313" key="9">
    <source>
        <dbReference type="Proteomes" id="UP000317835"/>
    </source>
</evidence>
<dbReference type="PANTHER" id="PTHR14939:SF5">
    <property type="entry name" value="F-BOX ONLY PROTEIN 22"/>
    <property type="match status" value="1"/>
</dbReference>
<dbReference type="AlphaFoldDB" id="A0A518H8A6"/>
<comment type="subcellular location">
    <subcellularLocation>
        <location evidence="1">Cell membrane</location>
        <topology evidence="1">Multi-pass membrane protein</topology>
    </subcellularLocation>
</comment>
<proteinExistence type="predicted"/>
<dbReference type="PANTHER" id="PTHR14939">
    <property type="entry name" value="F-BOX ONLY PROTEIN 22"/>
    <property type="match status" value="1"/>
</dbReference>
<dbReference type="Pfam" id="PF10442">
    <property type="entry name" value="FIST_C"/>
    <property type="match status" value="1"/>
</dbReference>
<evidence type="ECO:0000256" key="3">
    <source>
        <dbReference type="ARBA" id="ARBA00022692"/>
    </source>
</evidence>
<evidence type="ECO:0000259" key="7">
    <source>
        <dbReference type="SMART" id="SM01204"/>
    </source>
</evidence>
<sequence length="385" mass="40897">MAIAAEALSTESASEEAIRDVLDRVGRHFEGGRANLALVFASPHHLEAMPTIADRLREQDLADCVIGCSAESILGEGREVETGPALVLWALRMPGIRARPFRADSPEVIASLDIGPPDGTSPTRAMILLGDPYSFPAEDWIGAMNSRHPGLPVVGGMASAANAPGENRLILDGETVRDGAVGILIDGPALLRTVVSQGCRPIGRPMIVTKSDRNVILELGRVPAVEVLKELLESLAPGEMDRVRQGLHLGRVMSEYRDSFGRGDFLVRNVIGVDPRGGVAVADHIRVGQTVQFHVRDAESADEDLRELLDRSGAGSPVAGLLFTCNGRGSRLFGTPDHDASVLADRLGPIPITGFFAMGELGPVSGHNYLHGFTASVLLFEPPGP</sequence>
<dbReference type="InterPro" id="IPR019494">
    <property type="entry name" value="FIST_C"/>
</dbReference>
<evidence type="ECO:0000256" key="2">
    <source>
        <dbReference type="ARBA" id="ARBA00022475"/>
    </source>
</evidence>
<dbReference type="GO" id="GO:0005886">
    <property type="term" value="C:plasma membrane"/>
    <property type="evidence" value="ECO:0007669"/>
    <property type="project" value="UniProtKB-SubCell"/>
</dbReference>
<dbReference type="PIRSF" id="PIRSF018953">
    <property type="entry name" value="UCP018953"/>
    <property type="match status" value="1"/>
</dbReference>
<organism evidence="8 9">
    <name type="scientific">Tautonia plasticadhaerens</name>
    <dbReference type="NCBI Taxonomy" id="2527974"/>
    <lineage>
        <taxon>Bacteria</taxon>
        <taxon>Pseudomonadati</taxon>
        <taxon>Planctomycetota</taxon>
        <taxon>Planctomycetia</taxon>
        <taxon>Isosphaerales</taxon>
        <taxon>Isosphaeraceae</taxon>
        <taxon>Tautonia</taxon>
    </lineage>
</organism>
<dbReference type="Proteomes" id="UP000317835">
    <property type="component" value="Chromosome"/>
</dbReference>
<evidence type="ECO:0000313" key="8">
    <source>
        <dbReference type="EMBL" id="QDV37092.1"/>
    </source>
</evidence>
<accession>A0A518H8A6</accession>
<evidence type="ECO:0000256" key="4">
    <source>
        <dbReference type="ARBA" id="ARBA00022989"/>
    </source>
</evidence>
<name>A0A518H8A6_9BACT</name>
<gene>
    <name evidence="8" type="ORF">ElP_50250</name>
</gene>
<keyword evidence="9" id="KW-1185">Reference proteome</keyword>
<dbReference type="RefSeq" id="WP_145274394.1">
    <property type="nucleotide sequence ID" value="NZ_CP036426.1"/>
</dbReference>
<dbReference type="Pfam" id="PF08495">
    <property type="entry name" value="FIST"/>
    <property type="match status" value="1"/>
</dbReference>